<dbReference type="PANTHER" id="PTHR22930:SF284">
    <property type="entry name" value="DDE TNP4 DOMAIN-CONTAINING PROTEIN"/>
    <property type="match status" value="1"/>
</dbReference>
<dbReference type="InterPro" id="IPR027806">
    <property type="entry name" value="HARBI1_dom"/>
</dbReference>
<accession>A0AAE1L9V8</accession>
<keyword evidence="7" id="KW-0539">Nucleus</keyword>
<keyword evidence="10" id="KW-1185">Reference proteome</keyword>
<dbReference type="GO" id="GO:0004518">
    <property type="term" value="F:nuclease activity"/>
    <property type="evidence" value="ECO:0007669"/>
    <property type="project" value="UniProtKB-KW"/>
</dbReference>
<evidence type="ECO:0000256" key="1">
    <source>
        <dbReference type="ARBA" id="ARBA00001968"/>
    </source>
</evidence>
<dbReference type="PANTHER" id="PTHR22930">
    <property type="match status" value="1"/>
</dbReference>
<keyword evidence="5" id="KW-0479">Metal-binding</keyword>
<evidence type="ECO:0000256" key="3">
    <source>
        <dbReference type="ARBA" id="ARBA00006958"/>
    </source>
</evidence>
<evidence type="ECO:0000256" key="7">
    <source>
        <dbReference type="ARBA" id="ARBA00023242"/>
    </source>
</evidence>
<organism evidence="9 10">
    <name type="scientific">Frankliniella fusca</name>
    <dbReference type="NCBI Taxonomy" id="407009"/>
    <lineage>
        <taxon>Eukaryota</taxon>
        <taxon>Metazoa</taxon>
        <taxon>Ecdysozoa</taxon>
        <taxon>Arthropoda</taxon>
        <taxon>Hexapoda</taxon>
        <taxon>Insecta</taxon>
        <taxon>Pterygota</taxon>
        <taxon>Neoptera</taxon>
        <taxon>Paraneoptera</taxon>
        <taxon>Thysanoptera</taxon>
        <taxon>Terebrantia</taxon>
        <taxon>Thripoidea</taxon>
        <taxon>Thripidae</taxon>
        <taxon>Frankliniella</taxon>
    </lineage>
</organism>
<evidence type="ECO:0000256" key="4">
    <source>
        <dbReference type="ARBA" id="ARBA00022722"/>
    </source>
</evidence>
<dbReference type="Proteomes" id="UP001219518">
    <property type="component" value="Unassembled WGS sequence"/>
</dbReference>
<reference evidence="9" key="2">
    <citation type="journal article" date="2023" name="BMC Genomics">
        <title>Pest status, molecular evolution, and epigenetic factors derived from the genome assembly of Frankliniella fusca, a thysanopteran phytovirus vector.</title>
        <authorList>
            <person name="Catto M.A."/>
            <person name="Labadie P.E."/>
            <person name="Jacobson A.L."/>
            <person name="Kennedy G.G."/>
            <person name="Srinivasan R."/>
            <person name="Hunt B.G."/>
        </authorList>
    </citation>
    <scope>NUCLEOTIDE SEQUENCE</scope>
    <source>
        <strain evidence="9">PL_HMW_Pooled</strain>
    </source>
</reference>
<evidence type="ECO:0000313" key="9">
    <source>
        <dbReference type="EMBL" id="KAK3911645.1"/>
    </source>
</evidence>
<reference evidence="9" key="1">
    <citation type="submission" date="2021-07" db="EMBL/GenBank/DDBJ databases">
        <authorList>
            <person name="Catto M.A."/>
            <person name="Jacobson A."/>
            <person name="Kennedy G."/>
            <person name="Labadie P."/>
            <person name="Hunt B.G."/>
            <person name="Srinivasan R."/>
        </authorList>
    </citation>
    <scope>NUCLEOTIDE SEQUENCE</scope>
    <source>
        <strain evidence="9">PL_HMW_Pooled</strain>
        <tissue evidence="9">Head</tissue>
    </source>
</reference>
<protein>
    <submittedName>
        <fullName evidence="9">Nuclease</fullName>
    </submittedName>
</protein>
<comment type="cofactor">
    <cofactor evidence="1">
        <name>a divalent metal cation</name>
        <dbReference type="ChEBI" id="CHEBI:60240"/>
    </cofactor>
</comment>
<keyword evidence="4" id="KW-0540">Nuclease</keyword>
<proteinExistence type="inferred from homology"/>
<gene>
    <name evidence="9" type="ORF">KUF71_021306</name>
</gene>
<comment type="similarity">
    <text evidence="3">Belongs to the HARBI1 family.</text>
</comment>
<evidence type="ECO:0000256" key="2">
    <source>
        <dbReference type="ARBA" id="ARBA00004123"/>
    </source>
</evidence>
<evidence type="ECO:0000256" key="6">
    <source>
        <dbReference type="ARBA" id="ARBA00022801"/>
    </source>
</evidence>
<dbReference type="Pfam" id="PF13359">
    <property type="entry name" value="DDE_Tnp_4"/>
    <property type="match status" value="1"/>
</dbReference>
<evidence type="ECO:0000256" key="5">
    <source>
        <dbReference type="ARBA" id="ARBA00022723"/>
    </source>
</evidence>
<sequence>MELNVRSLIRNYILFNLQREEDYDPVYEDSRRTIKRLAAFNLLKRNQLRLQTITALAKMRKNRRWWVRPIFLDRKLAGAWFSLIPVMREFDEEAFFNFLRMTPACFDWLLEQIAHLITKEDTRRESISAGERLAVTLRYLASGDSQISISYLFRISDRTKFPMRGSELYNYKFGNSIILFAVSDAKYKFIAVDVGARGREHDAGVFDRSDFGKLYNNHQLQLPPSVYNPDVMESLPYVFLGDSAFTLDTHLILPFDSGYKPEEIVFNYRLSRARRVVENAFGILASRFRIFRSSMIGSETLVQNIVLSATALHNLHLMREDSIPPRQRLYLPEGYADVYESNGHLKKGRWRNENKDEENSILKKLESQEMVHANVLSGTAVREKFLDLFIKNSLPWQYDDLPDVIP</sequence>
<keyword evidence="6" id="KW-0378">Hydrolase</keyword>
<dbReference type="AlphaFoldDB" id="A0AAE1L9V8"/>
<evidence type="ECO:0000259" key="8">
    <source>
        <dbReference type="Pfam" id="PF13359"/>
    </source>
</evidence>
<name>A0AAE1L9V8_9NEOP</name>
<comment type="caution">
    <text evidence="9">The sequence shown here is derived from an EMBL/GenBank/DDBJ whole genome shotgun (WGS) entry which is preliminary data.</text>
</comment>
<dbReference type="GO" id="GO:0016787">
    <property type="term" value="F:hydrolase activity"/>
    <property type="evidence" value="ECO:0007669"/>
    <property type="project" value="UniProtKB-KW"/>
</dbReference>
<dbReference type="InterPro" id="IPR045249">
    <property type="entry name" value="HARBI1-like"/>
</dbReference>
<dbReference type="GO" id="GO:0005634">
    <property type="term" value="C:nucleus"/>
    <property type="evidence" value="ECO:0007669"/>
    <property type="project" value="UniProtKB-SubCell"/>
</dbReference>
<feature type="domain" description="DDE Tnp4" evidence="8">
    <location>
        <begin position="153"/>
        <end position="314"/>
    </location>
</feature>
<comment type="subcellular location">
    <subcellularLocation>
        <location evidence="2">Nucleus</location>
    </subcellularLocation>
</comment>
<evidence type="ECO:0000313" key="10">
    <source>
        <dbReference type="Proteomes" id="UP001219518"/>
    </source>
</evidence>
<dbReference type="EMBL" id="JAHWGI010000283">
    <property type="protein sequence ID" value="KAK3911645.1"/>
    <property type="molecule type" value="Genomic_DNA"/>
</dbReference>
<dbReference type="GO" id="GO:0046872">
    <property type="term" value="F:metal ion binding"/>
    <property type="evidence" value="ECO:0007669"/>
    <property type="project" value="UniProtKB-KW"/>
</dbReference>